<protein>
    <submittedName>
        <fullName evidence="8">High-affinity nicotinic acid transporter-like protein</fullName>
    </submittedName>
</protein>
<dbReference type="PANTHER" id="PTHR43791">
    <property type="entry name" value="PERMEASE-RELATED"/>
    <property type="match status" value="1"/>
</dbReference>
<feature type="transmembrane region" description="Helical" evidence="6">
    <location>
        <begin position="344"/>
        <end position="363"/>
    </location>
</feature>
<feature type="transmembrane region" description="Helical" evidence="6">
    <location>
        <begin position="117"/>
        <end position="135"/>
    </location>
</feature>
<name>A0A6A6U2V2_9PEZI</name>
<feature type="transmembrane region" description="Helical" evidence="6">
    <location>
        <begin position="403"/>
        <end position="425"/>
    </location>
</feature>
<comment type="subcellular location">
    <subcellularLocation>
        <location evidence="1">Membrane</location>
        <topology evidence="1">Multi-pass membrane protein</topology>
    </subcellularLocation>
</comment>
<dbReference type="EMBL" id="MU004240">
    <property type="protein sequence ID" value="KAF2665593.1"/>
    <property type="molecule type" value="Genomic_DNA"/>
</dbReference>
<keyword evidence="2" id="KW-0813">Transport</keyword>
<keyword evidence="4 6" id="KW-1133">Transmembrane helix</keyword>
<evidence type="ECO:0000259" key="7">
    <source>
        <dbReference type="PROSITE" id="PS50850"/>
    </source>
</evidence>
<dbReference type="PROSITE" id="PS50850">
    <property type="entry name" value="MFS"/>
    <property type="match status" value="1"/>
</dbReference>
<evidence type="ECO:0000256" key="2">
    <source>
        <dbReference type="ARBA" id="ARBA00022448"/>
    </source>
</evidence>
<proteinExistence type="predicted"/>
<feature type="transmembrane region" description="Helical" evidence="6">
    <location>
        <begin position="89"/>
        <end position="110"/>
    </location>
</feature>
<dbReference type="AlphaFoldDB" id="A0A6A6U2V2"/>
<evidence type="ECO:0000256" key="6">
    <source>
        <dbReference type="SAM" id="Phobius"/>
    </source>
</evidence>
<feature type="transmembrane region" description="Helical" evidence="6">
    <location>
        <begin position="279"/>
        <end position="300"/>
    </location>
</feature>
<dbReference type="Proteomes" id="UP000799302">
    <property type="component" value="Unassembled WGS sequence"/>
</dbReference>
<reference evidence="8" key="1">
    <citation type="journal article" date="2020" name="Stud. Mycol.">
        <title>101 Dothideomycetes genomes: a test case for predicting lifestyles and emergence of pathogens.</title>
        <authorList>
            <person name="Haridas S."/>
            <person name="Albert R."/>
            <person name="Binder M."/>
            <person name="Bloem J."/>
            <person name="Labutti K."/>
            <person name="Salamov A."/>
            <person name="Andreopoulos B."/>
            <person name="Baker S."/>
            <person name="Barry K."/>
            <person name="Bills G."/>
            <person name="Bluhm B."/>
            <person name="Cannon C."/>
            <person name="Castanera R."/>
            <person name="Culley D."/>
            <person name="Daum C."/>
            <person name="Ezra D."/>
            <person name="Gonzalez J."/>
            <person name="Henrissat B."/>
            <person name="Kuo A."/>
            <person name="Liang C."/>
            <person name="Lipzen A."/>
            <person name="Lutzoni F."/>
            <person name="Magnuson J."/>
            <person name="Mondo S."/>
            <person name="Nolan M."/>
            <person name="Ohm R."/>
            <person name="Pangilinan J."/>
            <person name="Park H.-J."/>
            <person name="Ramirez L."/>
            <person name="Alfaro M."/>
            <person name="Sun H."/>
            <person name="Tritt A."/>
            <person name="Yoshinaga Y."/>
            <person name="Zwiers L.-H."/>
            <person name="Turgeon B."/>
            <person name="Goodwin S."/>
            <person name="Spatafora J."/>
            <person name="Crous P."/>
            <person name="Grigoriev I."/>
        </authorList>
    </citation>
    <scope>NUCLEOTIDE SEQUENCE</scope>
    <source>
        <strain evidence="8">CBS 115976</strain>
    </source>
</reference>
<feature type="domain" description="Major facilitator superfamily (MFS) profile" evidence="7">
    <location>
        <begin position="51"/>
        <end position="464"/>
    </location>
</feature>
<dbReference type="GO" id="GO:0022857">
    <property type="term" value="F:transmembrane transporter activity"/>
    <property type="evidence" value="ECO:0007669"/>
    <property type="project" value="InterPro"/>
</dbReference>
<feature type="transmembrane region" description="Helical" evidence="6">
    <location>
        <begin position="320"/>
        <end position="337"/>
    </location>
</feature>
<dbReference type="SUPFAM" id="SSF103473">
    <property type="entry name" value="MFS general substrate transporter"/>
    <property type="match status" value="1"/>
</dbReference>
<evidence type="ECO:0000256" key="5">
    <source>
        <dbReference type="ARBA" id="ARBA00023136"/>
    </source>
</evidence>
<evidence type="ECO:0000256" key="3">
    <source>
        <dbReference type="ARBA" id="ARBA00022692"/>
    </source>
</evidence>
<dbReference type="GO" id="GO:0016020">
    <property type="term" value="C:membrane"/>
    <property type="evidence" value="ECO:0007669"/>
    <property type="project" value="UniProtKB-SubCell"/>
</dbReference>
<dbReference type="InterPro" id="IPR036259">
    <property type="entry name" value="MFS_trans_sf"/>
</dbReference>
<feature type="transmembrane region" description="Helical" evidence="6">
    <location>
        <begin position="369"/>
        <end position="391"/>
    </location>
</feature>
<dbReference type="Gene3D" id="1.20.1250.20">
    <property type="entry name" value="MFS general substrate transporter like domains"/>
    <property type="match status" value="2"/>
</dbReference>
<feature type="transmembrane region" description="Helical" evidence="6">
    <location>
        <begin position="210"/>
        <end position="232"/>
    </location>
</feature>
<keyword evidence="9" id="KW-1185">Reference proteome</keyword>
<dbReference type="Pfam" id="PF07690">
    <property type="entry name" value="MFS_1"/>
    <property type="match status" value="1"/>
</dbReference>
<evidence type="ECO:0000256" key="4">
    <source>
        <dbReference type="ARBA" id="ARBA00022989"/>
    </source>
</evidence>
<feature type="transmembrane region" description="Helical" evidence="6">
    <location>
        <begin position="177"/>
        <end position="198"/>
    </location>
</feature>
<gene>
    <name evidence="8" type="ORF">BT63DRAFT_405624</name>
</gene>
<dbReference type="PANTHER" id="PTHR43791:SF24">
    <property type="entry name" value="NICOTINIC ACID PLASMA MEMBRANE TRANSPORTER"/>
    <property type="match status" value="1"/>
</dbReference>
<dbReference type="FunFam" id="1.20.1250.20:FF:000013">
    <property type="entry name" value="MFS general substrate transporter"/>
    <property type="match status" value="1"/>
</dbReference>
<feature type="transmembrane region" description="Helical" evidence="6">
    <location>
        <begin position="437"/>
        <end position="457"/>
    </location>
</feature>
<sequence length="489" mass="53822">MSSSPDMEKKSPMDISYAIKDETSEIGSSNQMIYIDPEKEKAAFKKFDRYVVPVSFVFMLLCALDRNNLGNARVFGFDQDLGLKSGQFGNINTFSALTTMLFEVPWVLAVKRFGANYTLGAAFLIWSASTLGTAFVQNYGQAVVCRMLVNAAGGGLEQCFAYLFSTIYPRKDIGKRIITNNLAMVLSGAFGGLFAWAIQQMGEKGGLAAWRWLFIIEFCITVVVGLTCWVFLPHTAETAWFLNAEEKETMRLRKERDILFRGDAKFDKKWIKAALLDPFVWLIGTAFFTSSVAINGFNVFLPTILQGLGFADLRVNYMTIPVYLVGAVSLVTVVYLSDKFQKRGLCIMACLVPVIIGYIIAVATPNQHAGYAAMFILVLGIYPTSTLAVTWTAGTLAPDDKRAFGMPLADSIGNLSNFVSSQLYPTAQGPRYVQGNGVSAGLTVVASFLYGSCWFLLRSRNQKKEKLIAEGATTNGLEGDLALDHKYIL</sequence>
<dbReference type="InterPro" id="IPR011701">
    <property type="entry name" value="MFS"/>
</dbReference>
<evidence type="ECO:0000313" key="8">
    <source>
        <dbReference type="EMBL" id="KAF2665593.1"/>
    </source>
</evidence>
<dbReference type="OrthoDB" id="2962993at2759"/>
<organism evidence="8 9">
    <name type="scientific">Microthyrium microscopicum</name>
    <dbReference type="NCBI Taxonomy" id="703497"/>
    <lineage>
        <taxon>Eukaryota</taxon>
        <taxon>Fungi</taxon>
        <taxon>Dikarya</taxon>
        <taxon>Ascomycota</taxon>
        <taxon>Pezizomycotina</taxon>
        <taxon>Dothideomycetes</taxon>
        <taxon>Dothideomycetes incertae sedis</taxon>
        <taxon>Microthyriales</taxon>
        <taxon>Microthyriaceae</taxon>
        <taxon>Microthyrium</taxon>
    </lineage>
</organism>
<keyword evidence="3 6" id="KW-0812">Transmembrane</keyword>
<dbReference type="InterPro" id="IPR020846">
    <property type="entry name" value="MFS_dom"/>
</dbReference>
<accession>A0A6A6U2V2</accession>
<evidence type="ECO:0000256" key="1">
    <source>
        <dbReference type="ARBA" id="ARBA00004141"/>
    </source>
</evidence>
<evidence type="ECO:0000313" key="9">
    <source>
        <dbReference type="Proteomes" id="UP000799302"/>
    </source>
</evidence>
<keyword evidence="5 6" id="KW-0472">Membrane</keyword>